<name>A0ABQ4ESW9_9ACTN</name>
<sequence length="199" mass="20185">MAPAKTARRSLSLSIAALAVLSASACGGDGEPATFGGPVDTASSSPGAKATASAPAKLKEITSACELLPANQVVKTLGGSDQTTLKATEAPPAEDETTRYTCTYQDGNREALSLVATAFPDRADTATETIDAIGEGSEAKTTRVDGVGADAVAYTVEGARVLAFAVPYQQELRLVVLSGPSVIPQSKFAALGKQVAARL</sequence>
<accession>A0ABQ4ESW9</accession>
<dbReference type="Proteomes" id="UP000621500">
    <property type="component" value="Unassembled WGS sequence"/>
</dbReference>
<organism evidence="2 3">
    <name type="scientific">Plantactinospora mayteni</name>
    <dbReference type="NCBI Taxonomy" id="566021"/>
    <lineage>
        <taxon>Bacteria</taxon>
        <taxon>Bacillati</taxon>
        <taxon>Actinomycetota</taxon>
        <taxon>Actinomycetes</taxon>
        <taxon>Micromonosporales</taxon>
        <taxon>Micromonosporaceae</taxon>
        <taxon>Plantactinospora</taxon>
    </lineage>
</organism>
<dbReference type="EMBL" id="BONX01000028">
    <property type="protein sequence ID" value="GIG97714.1"/>
    <property type="molecule type" value="Genomic_DNA"/>
</dbReference>
<evidence type="ECO:0000256" key="1">
    <source>
        <dbReference type="SAM" id="SignalP"/>
    </source>
</evidence>
<evidence type="ECO:0008006" key="4">
    <source>
        <dbReference type="Google" id="ProtNLM"/>
    </source>
</evidence>
<feature type="signal peptide" evidence="1">
    <location>
        <begin position="1"/>
        <end position="25"/>
    </location>
</feature>
<dbReference type="RefSeq" id="WP_203859183.1">
    <property type="nucleotide sequence ID" value="NZ_BAAAZQ010000013.1"/>
</dbReference>
<comment type="caution">
    <text evidence="2">The sequence shown here is derived from an EMBL/GenBank/DDBJ whole genome shotgun (WGS) entry which is preliminary data.</text>
</comment>
<dbReference type="PROSITE" id="PS51257">
    <property type="entry name" value="PROKAR_LIPOPROTEIN"/>
    <property type="match status" value="1"/>
</dbReference>
<feature type="chain" id="PRO_5045197778" description="DUF3558 domain-containing protein" evidence="1">
    <location>
        <begin position="26"/>
        <end position="199"/>
    </location>
</feature>
<reference evidence="2 3" key="1">
    <citation type="submission" date="2021-01" db="EMBL/GenBank/DDBJ databases">
        <title>Whole genome shotgun sequence of Plantactinospora mayteni NBRC 109088.</title>
        <authorList>
            <person name="Komaki H."/>
            <person name="Tamura T."/>
        </authorList>
    </citation>
    <scope>NUCLEOTIDE SEQUENCE [LARGE SCALE GENOMIC DNA]</scope>
    <source>
        <strain evidence="2 3">NBRC 109088</strain>
    </source>
</reference>
<keyword evidence="3" id="KW-1185">Reference proteome</keyword>
<keyword evidence="1" id="KW-0732">Signal</keyword>
<proteinExistence type="predicted"/>
<evidence type="ECO:0000313" key="3">
    <source>
        <dbReference type="Proteomes" id="UP000621500"/>
    </source>
</evidence>
<evidence type="ECO:0000313" key="2">
    <source>
        <dbReference type="EMBL" id="GIG97714.1"/>
    </source>
</evidence>
<gene>
    <name evidence="2" type="ORF">Pma05_42870</name>
</gene>
<protein>
    <recommendedName>
        <fullName evidence="4">DUF3558 domain-containing protein</fullName>
    </recommendedName>
</protein>